<organism evidence="2 3">
    <name type="scientific">Desulfatibacillum aliphaticivorans</name>
    <dbReference type="NCBI Taxonomy" id="218208"/>
    <lineage>
        <taxon>Bacteria</taxon>
        <taxon>Pseudomonadati</taxon>
        <taxon>Thermodesulfobacteriota</taxon>
        <taxon>Desulfobacteria</taxon>
        <taxon>Desulfobacterales</taxon>
        <taxon>Desulfatibacillaceae</taxon>
        <taxon>Desulfatibacillum</taxon>
    </lineage>
</organism>
<dbReference type="InterPro" id="IPR000551">
    <property type="entry name" value="MerR-type_HTH_dom"/>
</dbReference>
<gene>
    <name evidence="2" type="ordered locus">Dalk_0260</name>
</gene>
<feature type="domain" description="HTH merR-type" evidence="1">
    <location>
        <begin position="1"/>
        <end position="71"/>
    </location>
</feature>
<proteinExistence type="predicted"/>
<dbReference type="Pfam" id="PF13411">
    <property type="entry name" value="MerR_1"/>
    <property type="match status" value="1"/>
</dbReference>
<accession>B8F8T7</accession>
<evidence type="ECO:0000259" key="1">
    <source>
        <dbReference type="SMART" id="SM00422"/>
    </source>
</evidence>
<dbReference type="SUPFAM" id="SSF46955">
    <property type="entry name" value="Putative DNA-binding domain"/>
    <property type="match status" value="1"/>
</dbReference>
<dbReference type="Proteomes" id="UP000000739">
    <property type="component" value="Chromosome"/>
</dbReference>
<dbReference type="SMART" id="SM00422">
    <property type="entry name" value="HTH_MERR"/>
    <property type="match status" value="1"/>
</dbReference>
<dbReference type="GO" id="GO:0003677">
    <property type="term" value="F:DNA binding"/>
    <property type="evidence" value="ECO:0007669"/>
    <property type="project" value="InterPro"/>
</dbReference>
<dbReference type="eggNOG" id="COG0789">
    <property type="taxonomic scope" value="Bacteria"/>
</dbReference>
<dbReference type="GO" id="GO:0006355">
    <property type="term" value="P:regulation of DNA-templated transcription"/>
    <property type="evidence" value="ECO:0007669"/>
    <property type="project" value="InterPro"/>
</dbReference>
<name>B8F8T7_DESAL</name>
<dbReference type="RefSeq" id="WP_012609409.1">
    <property type="nucleotide sequence ID" value="NC_011768.1"/>
</dbReference>
<keyword evidence="3" id="KW-1185">Reference proteome</keyword>
<dbReference type="HOGENOM" id="CLU_101710_0_0_7"/>
<reference evidence="2 3" key="1">
    <citation type="journal article" date="2012" name="Environ. Microbiol.">
        <title>The genome sequence of Desulfatibacillum alkenivorans AK-01: a blueprint for anaerobic alkane oxidation.</title>
        <authorList>
            <person name="Callaghan A.V."/>
            <person name="Morris B.E."/>
            <person name="Pereira I.A."/>
            <person name="McInerney M.J."/>
            <person name="Austin R.N."/>
            <person name="Groves J.T."/>
            <person name="Kukor J.J."/>
            <person name="Suflita J.M."/>
            <person name="Young L.Y."/>
            <person name="Zylstra G.J."/>
            <person name="Wawrik B."/>
        </authorList>
    </citation>
    <scope>NUCLEOTIDE SEQUENCE [LARGE SCALE GENOMIC DNA]</scope>
    <source>
        <strain evidence="2 3">AK-01</strain>
    </source>
</reference>
<dbReference type="KEGG" id="dal:Dalk_0260"/>
<sequence length="240" mass="27584">MRLKELVDKTGVSTETIQFYLREGVLPKPRKRGKALADYGEHYVELINTIKNLQNKHFLPLSVIKNIIKKLKRLSPEEEHYFQLQSEFFSPVGHLLFQKEVVGDEEFLAVTGLAREWLSIAEEWGIISAATKDGAKVFSADDIAIGKLMVEMDRIGMGPKDGFDPEVLRHYKDRLKEMISDLNLQFTEQLFGKATADEFAEIGFSAQNLMGFYFFFIFRKLAHEDTLKRIQEKFAAQGEK</sequence>
<protein>
    <submittedName>
        <fullName evidence="2">Transcriptional regulator, MerR family</fullName>
    </submittedName>
</protein>
<dbReference type="EMBL" id="CP001322">
    <property type="protein sequence ID" value="ACL01969.1"/>
    <property type="molecule type" value="Genomic_DNA"/>
</dbReference>
<evidence type="ECO:0000313" key="2">
    <source>
        <dbReference type="EMBL" id="ACL01969.1"/>
    </source>
</evidence>
<evidence type="ECO:0000313" key="3">
    <source>
        <dbReference type="Proteomes" id="UP000000739"/>
    </source>
</evidence>
<dbReference type="AlphaFoldDB" id="B8F8T7"/>
<dbReference type="InterPro" id="IPR009061">
    <property type="entry name" value="DNA-bd_dom_put_sf"/>
</dbReference>
<dbReference type="Gene3D" id="1.10.1660.10">
    <property type="match status" value="1"/>
</dbReference>